<feature type="domain" description="OmpA-like" evidence="10">
    <location>
        <begin position="134"/>
        <end position="254"/>
    </location>
</feature>
<reference evidence="11 12" key="1">
    <citation type="submission" date="2023-08" db="EMBL/GenBank/DDBJ databases">
        <title>Pleionea litopenaei sp. nov., isolated from stomach of juvenile Litopenaeus vannamei.</title>
        <authorList>
            <person name="Rho A.M."/>
            <person name="Hwang C.Y."/>
        </authorList>
    </citation>
    <scope>NUCLEOTIDE SEQUENCE [LARGE SCALE GENOMIC DNA]</scope>
    <source>
        <strain evidence="11 12">HL-JVS1</strain>
    </source>
</reference>
<evidence type="ECO:0000256" key="3">
    <source>
        <dbReference type="ARBA" id="ARBA00022475"/>
    </source>
</evidence>
<organism evidence="11 12">
    <name type="scientific">Pleionea litopenaei</name>
    <dbReference type="NCBI Taxonomy" id="3070815"/>
    <lineage>
        <taxon>Bacteria</taxon>
        <taxon>Pseudomonadati</taxon>
        <taxon>Pseudomonadota</taxon>
        <taxon>Gammaproteobacteria</taxon>
        <taxon>Oceanospirillales</taxon>
        <taxon>Pleioneaceae</taxon>
        <taxon>Pleionea</taxon>
    </lineage>
</organism>
<keyword evidence="11" id="KW-0966">Cell projection</keyword>
<dbReference type="GO" id="GO:0005886">
    <property type="term" value="C:plasma membrane"/>
    <property type="evidence" value="ECO:0007669"/>
    <property type="project" value="UniProtKB-SubCell"/>
</dbReference>
<keyword evidence="5 9" id="KW-1133">Transmembrane helix</keyword>
<feature type="compositionally biased region" description="Basic and acidic residues" evidence="8">
    <location>
        <begin position="319"/>
        <end position="329"/>
    </location>
</feature>
<dbReference type="Gene3D" id="3.30.1330.60">
    <property type="entry name" value="OmpA-like domain"/>
    <property type="match status" value="1"/>
</dbReference>
<protein>
    <submittedName>
        <fullName evidence="11">Flagellar motor protein MotD</fullName>
    </submittedName>
</protein>
<gene>
    <name evidence="11" type="primary">motD</name>
    <name evidence="11" type="ORF">Q9312_01935</name>
</gene>
<keyword evidence="12" id="KW-1185">Reference proteome</keyword>
<dbReference type="KEGG" id="plei:Q9312_01935"/>
<dbReference type="NCBIfam" id="NF006541">
    <property type="entry name" value="PRK09038.1"/>
    <property type="match status" value="1"/>
</dbReference>
<dbReference type="Pfam" id="PF00691">
    <property type="entry name" value="OmpA"/>
    <property type="match status" value="1"/>
</dbReference>
<dbReference type="RefSeq" id="WP_309202837.1">
    <property type="nucleotide sequence ID" value="NZ_CP133548.1"/>
</dbReference>
<dbReference type="PROSITE" id="PS51123">
    <property type="entry name" value="OMPA_2"/>
    <property type="match status" value="1"/>
</dbReference>
<comment type="similarity">
    <text evidence="2">Belongs to the MotB family.</text>
</comment>
<dbReference type="InterPro" id="IPR025713">
    <property type="entry name" value="MotB-like_N_dom"/>
</dbReference>
<dbReference type="AlphaFoldDB" id="A0AA51RUE8"/>
<evidence type="ECO:0000256" key="7">
    <source>
        <dbReference type="PROSITE-ProRule" id="PRU00473"/>
    </source>
</evidence>
<keyword evidence="11" id="KW-0282">Flagellum</keyword>
<feature type="region of interest" description="Disordered" evidence="8">
    <location>
        <begin position="72"/>
        <end position="95"/>
    </location>
</feature>
<dbReference type="Proteomes" id="UP001239782">
    <property type="component" value="Chromosome"/>
</dbReference>
<feature type="region of interest" description="Disordered" evidence="8">
    <location>
        <begin position="262"/>
        <end position="329"/>
    </location>
</feature>
<keyword evidence="11" id="KW-0969">Cilium</keyword>
<evidence type="ECO:0000313" key="12">
    <source>
        <dbReference type="Proteomes" id="UP001239782"/>
    </source>
</evidence>
<dbReference type="EMBL" id="CP133548">
    <property type="protein sequence ID" value="WMS87694.1"/>
    <property type="molecule type" value="Genomic_DNA"/>
</dbReference>
<keyword evidence="4 9" id="KW-0812">Transmembrane</keyword>
<dbReference type="InterPro" id="IPR006665">
    <property type="entry name" value="OmpA-like"/>
</dbReference>
<accession>A0AA51RUE8</accession>
<feature type="compositionally biased region" description="Polar residues" evidence="8">
    <location>
        <begin position="279"/>
        <end position="289"/>
    </location>
</feature>
<evidence type="ECO:0000256" key="1">
    <source>
        <dbReference type="ARBA" id="ARBA00004162"/>
    </source>
</evidence>
<dbReference type="CDD" id="cd07185">
    <property type="entry name" value="OmpA_C-like"/>
    <property type="match status" value="1"/>
</dbReference>
<dbReference type="Pfam" id="PF13677">
    <property type="entry name" value="MotB_plug"/>
    <property type="match status" value="1"/>
</dbReference>
<feature type="transmembrane region" description="Helical" evidence="9">
    <location>
        <begin position="20"/>
        <end position="38"/>
    </location>
</feature>
<dbReference type="PANTHER" id="PTHR30329:SF20">
    <property type="entry name" value="EXPORTED PROTEIN"/>
    <property type="match status" value="1"/>
</dbReference>
<proteinExistence type="inferred from homology"/>
<feature type="compositionally biased region" description="Basic and acidic residues" evidence="8">
    <location>
        <begin position="262"/>
        <end position="275"/>
    </location>
</feature>
<evidence type="ECO:0000259" key="10">
    <source>
        <dbReference type="PROSITE" id="PS51123"/>
    </source>
</evidence>
<keyword evidence="6 7" id="KW-0472">Membrane</keyword>
<keyword evidence="3" id="KW-1003">Cell membrane</keyword>
<evidence type="ECO:0000256" key="6">
    <source>
        <dbReference type="ARBA" id="ARBA00023136"/>
    </source>
</evidence>
<dbReference type="InterPro" id="IPR050330">
    <property type="entry name" value="Bact_OuterMem_StrucFunc"/>
</dbReference>
<dbReference type="PANTHER" id="PTHR30329">
    <property type="entry name" value="STATOR ELEMENT OF FLAGELLAR MOTOR COMPLEX"/>
    <property type="match status" value="1"/>
</dbReference>
<evidence type="ECO:0000256" key="4">
    <source>
        <dbReference type="ARBA" id="ARBA00022692"/>
    </source>
</evidence>
<evidence type="ECO:0000256" key="9">
    <source>
        <dbReference type="SAM" id="Phobius"/>
    </source>
</evidence>
<evidence type="ECO:0000256" key="5">
    <source>
        <dbReference type="ARBA" id="ARBA00022989"/>
    </source>
</evidence>
<name>A0AA51RUE8_9GAMM</name>
<sequence>MLRKSQVEEEDENTDRWLVSYADFITLLFAFFVVMYSISQINQGKYRILSQSLLSAFDSPEKSRLPIQEGDINRSKTMPDQPLPITRNKEGGAKDEPIEENYLSSEEFDRIETALNQQLSELIKADLVSIKRTKNWLEIDLSSAILFESGSDRLTQSAQVVIEEIAKTLRNNKQIVSVRGHTDNIPIETEQFRSNWALSAGRAVAVVRLLQRLAIPPQRLQALGFGEFQPLESNATAEGRAKNRRVTIAISRYELEDQEKLKSQQKLADKGKEIVPSDPQAQGAQNNVEAQKREEESKQGTYEVVRLPGGGLLIRGKKVPKDSEQQKDN</sequence>
<evidence type="ECO:0000313" key="11">
    <source>
        <dbReference type="EMBL" id="WMS87694.1"/>
    </source>
</evidence>
<comment type="subcellular location">
    <subcellularLocation>
        <location evidence="1">Cell membrane</location>
        <topology evidence="1">Single-pass membrane protein</topology>
    </subcellularLocation>
</comment>
<evidence type="ECO:0000256" key="8">
    <source>
        <dbReference type="SAM" id="MobiDB-lite"/>
    </source>
</evidence>
<evidence type="ECO:0000256" key="2">
    <source>
        <dbReference type="ARBA" id="ARBA00008914"/>
    </source>
</evidence>
<dbReference type="InterPro" id="IPR036737">
    <property type="entry name" value="OmpA-like_sf"/>
</dbReference>
<dbReference type="SUPFAM" id="SSF103088">
    <property type="entry name" value="OmpA-like"/>
    <property type="match status" value="1"/>
</dbReference>